<accession>A0ABU6N3X8</accession>
<feature type="transmembrane region" description="Helical" evidence="1">
    <location>
        <begin position="43"/>
        <end position="76"/>
    </location>
</feature>
<comment type="caution">
    <text evidence="2">The sequence shown here is derived from an EMBL/GenBank/DDBJ whole genome shotgun (WGS) entry which is preliminary data.</text>
</comment>
<keyword evidence="3" id="KW-1185">Reference proteome</keyword>
<keyword evidence="2" id="KW-0132">Cell division</keyword>
<dbReference type="Proteomes" id="UP001309448">
    <property type="component" value="Unassembled WGS sequence"/>
</dbReference>
<evidence type="ECO:0000313" key="2">
    <source>
        <dbReference type="EMBL" id="MED1569747.1"/>
    </source>
</evidence>
<dbReference type="RefSeq" id="WP_242274431.1">
    <property type="nucleotide sequence ID" value="NZ_JARMDB010000067.1"/>
</dbReference>
<keyword evidence="1" id="KW-0472">Membrane</keyword>
<dbReference type="EMBL" id="JARMDB010000067">
    <property type="protein sequence ID" value="MED1569747.1"/>
    <property type="molecule type" value="Genomic_DNA"/>
</dbReference>
<organism evidence="2 3">
    <name type="scientific">Bacillus paramycoides</name>
    <dbReference type="NCBI Taxonomy" id="2026194"/>
    <lineage>
        <taxon>Bacteria</taxon>
        <taxon>Bacillati</taxon>
        <taxon>Bacillota</taxon>
        <taxon>Bacilli</taxon>
        <taxon>Bacillales</taxon>
        <taxon>Bacillaceae</taxon>
        <taxon>Bacillus</taxon>
        <taxon>Bacillus cereus group</taxon>
    </lineage>
</organism>
<name>A0ABU6N3X8_9BACI</name>
<dbReference type="GO" id="GO:0051301">
    <property type="term" value="P:cell division"/>
    <property type="evidence" value="ECO:0007669"/>
    <property type="project" value="UniProtKB-KW"/>
</dbReference>
<keyword evidence="1" id="KW-1133">Transmembrane helix</keyword>
<keyword evidence="2" id="KW-0131">Cell cycle</keyword>
<sequence>MKFFKKIIGFLNKLKNRWKDDDYEGISDYEKELIDKIPTQNPYGLIGMFMGGFAFIFGHSFVIIPIITIIFCVVTFFTFDKEKEDNPMTFAVGVMLSLLSIYMYIKGLTHQIEL</sequence>
<protein>
    <submittedName>
        <fullName evidence="2">Cell division protein FtsK</fullName>
    </submittedName>
</protein>
<proteinExistence type="predicted"/>
<keyword evidence="1" id="KW-0812">Transmembrane</keyword>
<reference evidence="2 3" key="1">
    <citation type="submission" date="2023-03" db="EMBL/GenBank/DDBJ databases">
        <title>Bacillus Genome Sequencing.</title>
        <authorList>
            <person name="Dunlap C."/>
        </authorList>
    </citation>
    <scope>NUCLEOTIDE SEQUENCE [LARGE SCALE GENOMIC DNA]</scope>
    <source>
        <strain evidence="2 3">B-615</strain>
    </source>
</reference>
<feature type="transmembrane region" description="Helical" evidence="1">
    <location>
        <begin position="88"/>
        <end position="105"/>
    </location>
</feature>
<gene>
    <name evidence="2" type="ORF">P4U88_28970</name>
</gene>
<evidence type="ECO:0000256" key="1">
    <source>
        <dbReference type="SAM" id="Phobius"/>
    </source>
</evidence>
<evidence type="ECO:0000313" key="3">
    <source>
        <dbReference type="Proteomes" id="UP001309448"/>
    </source>
</evidence>